<dbReference type="PRINTS" id="PR00811">
    <property type="entry name" value="BCTERIALGSPD"/>
</dbReference>
<dbReference type="SMART" id="SM00965">
    <property type="entry name" value="STN"/>
    <property type="match status" value="1"/>
</dbReference>
<dbReference type="Pfam" id="PF07655">
    <property type="entry name" value="Secretin_N_2"/>
    <property type="match status" value="1"/>
</dbReference>
<feature type="compositionally biased region" description="Polar residues" evidence="4">
    <location>
        <begin position="178"/>
        <end position="188"/>
    </location>
</feature>
<evidence type="ECO:0000256" key="3">
    <source>
        <dbReference type="ARBA" id="ARBA00023237"/>
    </source>
</evidence>
<evidence type="ECO:0000256" key="2">
    <source>
        <dbReference type="ARBA" id="ARBA00023136"/>
    </source>
</evidence>
<dbReference type="GO" id="GO:0019867">
    <property type="term" value="C:outer membrane"/>
    <property type="evidence" value="ECO:0007669"/>
    <property type="project" value="InterPro"/>
</dbReference>
<dbReference type="InterPro" id="IPR004846">
    <property type="entry name" value="T2SS/T3SS_dom"/>
</dbReference>
<dbReference type="InterPro" id="IPR050810">
    <property type="entry name" value="Bact_Secretion_Sys_Channel"/>
</dbReference>
<dbReference type="GO" id="GO:0015627">
    <property type="term" value="C:type II protein secretion system complex"/>
    <property type="evidence" value="ECO:0007669"/>
    <property type="project" value="TreeGrafter"/>
</dbReference>
<keyword evidence="1" id="KW-0813">Transport</keyword>
<dbReference type="GO" id="GO:0009297">
    <property type="term" value="P:pilus assembly"/>
    <property type="evidence" value="ECO:0007669"/>
    <property type="project" value="InterPro"/>
</dbReference>
<dbReference type="AlphaFoldDB" id="A0A126SXY4"/>
<keyword evidence="2" id="KW-0472">Membrane</keyword>
<keyword evidence="3" id="KW-0998">Cell outer membrane</keyword>
<reference evidence="6" key="1">
    <citation type="journal article" date="2016" name="Appl. Environ. Microbiol.">
        <title>Functional Metagenomics of a Biostimulated Petroleum-Contaminated Soil Reveals an Extraordinary Diversity of Extradiol Dioxygenases.</title>
        <authorList>
            <person name="Terron-Gonzalez L."/>
            <person name="Martin-Cabello G."/>
            <person name="Ferrer M."/>
            <person name="Santero E."/>
        </authorList>
    </citation>
    <scope>NUCLEOTIDE SEQUENCE</scope>
</reference>
<dbReference type="InterPro" id="IPR011662">
    <property type="entry name" value="Secretin/TonB_short_N"/>
</dbReference>
<evidence type="ECO:0000313" key="6">
    <source>
        <dbReference type="EMBL" id="AMK59156.1"/>
    </source>
</evidence>
<evidence type="ECO:0000259" key="5">
    <source>
        <dbReference type="SMART" id="SM00965"/>
    </source>
</evidence>
<feature type="region of interest" description="Disordered" evidence="4">
    <location>
        <begin position="169"/>
        <end position="202"/>
    </location>
</feature>
<accession>A0A126SXY4</accession>
<dbReference type="InterPro" id="IPR001775">
    <property type="entry name" value="GspD/PilQ"/>
</dbReference>
<feature type="domain" description="Secretin/TonB short N-terminal" evidence="5">
    <location>
        <begin position="88"/>
        <end position="136"/>
    </location>
</feature>
<dbReference type="Pfam" id="PF00263">
    <property type="entry name" value="Secretin"/>
    <property type="match status" value="1"/>
</dbReference>
<dbReference type="PANTHER" id="PTHR30332:SF17">
    <property type="entry name" value="TYPE IV PILIATION SYSTEM PROTEIN DR_0774-RELATED"/>
    <property type="match status" value="1"/>
</dbReference>
<proteinExistence type="predicted"/>
<name>A0A126SXY4_9BACT</name>
<evidence type="ECO:0000256" key="4">
    <source>
        <dbReference type="SAM" id="MobiDB-lite"/>
    </source>
</evidence>
<dbReference type="EMBL" id="KU144970">
    <property type="protein sequence ID" value="AMK59156.1"/>
    <property type="molecule type" value="Genomic_DNA"/>
</dbReference>
<sequence length="573" mass="60392">MMLCVVLALAGCATPQRKGDEVFGQINDVLQKAATERKAPPVNVPDTALMPSLTPAPAATPVESRFDLSVNEAPASQVFMALVSGTSYSMLLPPDIGGNITINLKNVTVIEALDTIRDMFGYEYRIQNKRIFIEPNTIKTRFFKINYLASRRQGSSALRVTANSITSSGNAGNAGVSDAQSAQPAPQESSGGSGAGGDSSRVTMSSDNDFWGDLKATLASIVGNADGRSVVINASSGVVVVRAMPNELADVERYLKATQLVADRQVMLEAKIIDVGLSEDYQSGINWGFFTDHDGTYSGIGVAQPGASIRAGRGTAQIIGDPTSPTLSVTPGPLGGILAGAGSKGFIGLALQTNNFAALLNFLETQGNVTVLSSPRIATINNQKAVLKVGTDALFVTNLTTSTTTTTTGTVVTPSLTLEPYFSGISLDVTPQIDDDGNIILHVHPMISVVTEKDKSVNLGTLGTFTLPLATSNISETDSVVRVQDGNIVAIGGLMRQEQAADRSQLPGATGIGSTLFGQRGSALSKRELVILIKPTVIRDDQAMSQELRNIQDRLQEYRPPENPAVPLSEGKR</sequence>
<feature type="region of interest" description="Disordered" evidence="4">
    <location>
        <begin position="553"/>
        <end position="573"/>
    </location>
</feature>
<evidence type="ECO:0000256" key="1">
    <source>
        <dbReference type="ARBA" id="ARBA00022448"/>
    </source>
</evidence>
<protein>
    <submittedName>
        <fullName evidence="6">Type II and III secretion system secretin</fullName>
    </submittedName>
</protein>
<dbReference type="PANTHER" id="PTHR30332">
    <property type="entry name" value="PROBABLE GENERAL SECRETION PATHWAY PROTEIN D"/>
    <property type="match status" value="1"/>
</dbReference>
<organism evidence="6">
    <name type="scientific">uncultured bacterium UPO42</name>
    <dbReference type="NCBI Taxonomy" id="1776967"/>
    <lineage>
        <taxon>Bacteria</taxon>
        <taxon>environmental samples</taxon>
    </lineage>
</organism>
<dbReference type="Gene3D" id="3.30.1370.130">
    <property type="match status" value="1"/>
</dbReference>
<dbReference type="InterPro" id="IPR011514">
    <property type="entry name" value="Secretin_N_2"/>
</dbReference>
<dbReference type="GO" id="GO:0009306">
    <property type="term" value="P:protein secretion"/>
    <property type="evidence" value="ECO:0007669"/>
    <property type="project" value="InterPro"/>
</dbReference>